<keyword evidence="2" id="KW-0808">Transferase</keyword>
<dbReference type="PANTHER" id="PTHR36091:SF2">
    <property type="entry name" value="AMINOGLYCOSIDE PHOSPHOTRANSFERASE DOMAIN-CONTAINING PROTEIN"/>
    <property type="match status" value="1"/>
</dbReference>
<organism evidence="2 3">
    <name type="scientific">Lineolata rhizophorae</name>
    <dbReference type="NCBI Taxonomy" id="578093"/>
    <lineage>
        <taxon>Eukaryota</taxon>
        <taxon>Fungi</taxon>
        <taxon>Dikarya</taxon>
        <taxon>Ascomycota</taxon>
        <taxon>Pezizomycotina</taxon>
        <taxon>Dothideomycetes</taxon>
        <taxon>Dothideomycetes incertae sedis</taxon>
        <taxon>Lineolatales</taxon>
        <taxon>Lineolataceae</taxon>
        <taxon>Lineolata</taxon>
    </lineage>
</organism>
<dbReference type="InterPro" id="IPR011009">
    <property type="entry name" value="Kinase-like_dom_sf"/>
</dbReference>
<dbReference type="Pfam" id="PF01636">
    <property type="entry name" value="APH"/>
    <property type="match status" value="1"/>
</dbReference>
<feature type="domain" description="Aminoglycoside phosphotransferase" evidence="1">
    <location>
        <begin position="104"/>
        <end position="366"/>
    </location>
</feature>
<dbReference type="SUPFAM" id="SSF56112">
    <property type="entry name" value="Protein kinase-like (PK-like)"/>
    <property type="match status" value="1"/>
</dbReference>
<protein>
    <submittedName>
        <fullName evidence="2">Kinase-like domain-containing protein</fullName>
    </submittedName>
</protein>
<evidence type="ECO:0000259" key="1">
    <source>
        <dbReference type="Pfam" id="PF01636"/>
    </source>
</evidence>
<dbReference type="GO" id="GO:0016301">
    <property type="term" value="F:kinase activity"/>
    <property type="evidence" value="ECO:0007669"/>
    <property type="project" value="UniProtKB-KW"/>
</dbReference>
<dbReference type="InterPro" id="IPR051035">
    <property type="entry name" value="Mito_inheritance_9"/>
</dbReference>
<sequence>MSPPLSTMTLHRAPFRLVDSLMNRNLLRSSSPSRSCASASSQAAMEDIENNRELFEYTSGRWIYNEPRRLAGRRLTFNVDELKKAAAKSVNRLTSDIKSFRKIVEGGFNRVFDISMKDGSSVLARLPYPSTLPRRLAVASEVATLAFVRSHGIPTPRVLGYSVDENAISAEYILMEKLPGRPIGGAWFDLSEQERLKVLLQIVKLEAKLFTIDLPASGSIYYARDLSPSIPKIDIPGSDDGLCIGPYAALRWWFGERGNLDIDRGPHDDPRLVLQAPAEKELAWIRAYGRPRFPFERAYRETFDYKRQDPEEHTNSLVDYIRLAPHLVPACSKLNLPVLRHPDLQPNNIFVSEDFNITGLIDWQHSLVLPTFLAAGMPNLFQNYNDVESMSFVQPQLPDDFESMDEDERARAQEQFRRRHVHFFYLGFTQRMNEPHWHALKQETGLLKRRIFNDAGSPWEGLNTPLQMDIVRVSQNWSTIPPANSDGTIPACPIVLSEQEAQRRAALDESLLEVDFEMERINGVLGIASDGWTPNESFESAKEKARMIREEGLAAVSDDPWLKEMTEQHWPFDDCNEDE</sequence>
<proteinExistence type="predicted"/>
<dbReference type="InterPro" id="IPR002575">
    <property type="entry name" value="Aminoglycoside_PTrfase"/>
</dbReference>
<accession>A0A6A6NU95</accession>
<dbReference type="OrthoDB" id="10003767at2759"/>
<dbReference type="Proteomes" id="UP000799766">
    <property type="component" value="Unassembled WGS sequence"/>
</dbReference>
<name>A0A6A6NU95_9PEZI</name>
<dbReference type="PANTHER" id="PTHR36091">
    <property type="entry name" value="ALTERED INHERITANCE OF MITOCHONDRIA PROTEIN 9, MITOCHONDRIAL"/>
    <property type="match status" value="1"/>
</dbReference>
<dbReference type="EMBL" id="MU001688">
    <property type="protein sequence ID" value="KAF2455067.1"/>
    <property type="molecule type" value="Genomic_DNA"/>
</dbReference>
<gene>
    <name evidence="2" type="ORF">BDY21DRAFT_351073</name>
</gene>
<dbReference type="GO" id="GO:0005739">
    <property type="term" value="C:mitochondrion"/>
    <property type="evidence" value="ECO:0007669"/>
    <property type="project" value="TreeGrafter"/>
</dbReference>
<dbReference type="Gene3D" id="3.30.200.20">
    <property type="entry name" value="Phosphorylase Kinase, domain 1"/>
    <property type="match status" value="1"/>
</dbReference>
<evidence type="ECO:0000313" key="2">
    <source>
        <dbReference type="EMBL" id="KAF2455067.1"/>
    </source>
</evidence>
<keyword evidence="2" id="KW-0418">Kinase</keyword>
<dbReference type="AlphaFoldDB" id="A0A6A6NU95"/>
<reference evidence="2" key="1">
    <citation type="journal article" date="2020" name="Stud. Mycol.">
        <title>101 Dothideomycetes genomes: a test case for predicting lifestyles and emergence of pathogens.</title>
        <authorList>
            <person name="Haridas S."/>
            <person name="Albert R."/>
            <person name="Binder M."/>
            <person name="Bloem J."/>
            <person name="Labutti K."/>
            <person name="Salamov A."/>
            <person name="Andreopoulos B."/>
            <person name="Baker S."/>
            <person name="Barry K."/>
            <person name="Bills G."/>
            <person name="Bluhm B."/>
            <person name="Cannon C."/>
            <person name="Castanera R."/>
            <person name="Culley D."/>
            <person name="Daum C."/>
            <person name="Ezra D."/>
            <person name="Gonzalez J."/>
            <person name="Henrissat B."/>
            <person name="Kuo A."/>
            <person name="Liang C."/>
            <person name="Lipzen A."/>
            <person name="Lutzoni F."/>
            <person name="Magnuson J."/>
            <person name="Mondo S."/>
            <person name="Nolan M."/>
            <person name="Ohm R."/>
            <person name="Pangilinan J."/>
            <person name="Park H.-J."/>
            <person name="Ramirez L."/>
            <person name="Alfaro M."/>
            <person name="Sun H."/>
            <person name="Tritt A."/>
            <person name="Yoshinaga Y."/>
            <person name="Zwiers L.-H."/>
            <person name="Turgeon B."/>
            <person name="Goodwin S."/>
            <person name="Spatafora J."/>
            <person name="Crous P."/>
            <person name="Grigoriev I."/>
        </authorList>
    </citation>
    <scope>NUCLEOTIDE SEQUENCE</scope>
    <source>
        <strain evidence="2">ATCC 16933</strain>
    </source>
</reference>
<keyword evidence="3" id="KW-1185">Reference proteome</keyword>
<evidence type="ECO:0000313" key="3">
    <source>
        <dbReference type="Proteomes" id="UP000799766"/>
    </source>
</evidence>